<dbReference type="EMBL" id="CP013213">
    <property type="protein sequence ID" value="AMC94028.1"/>
    <property type="molecule type" value="Genomic_DNA"/>
</dbReference>
<evidence type="ECO:0000313" key="1">
    <source>
        <dbReference type="EMBL" id="AMC94028.1"/>
    </source>
</evidence>
<dbReference type="Gene3D" id="3.40.50.300">
    <property type="entry name" value="P-loop containing nucleotide triphosphate hydrolases"/>
    <property type="match status" value="1"/>
</dbReference>
<dbReference type="RefSeq" id="WP_067633346.1">
    <property type="nucleotide sequence ID" value="NZ_CP013213.1"/>
</dbReference>
<dbReference type="InterPro" id="IPR016195">
    <property type="entry name" value="Pol/histidinol_Pase-like"/>
</dbReference>
<dbReference type="KEGG" id="erl:AOC36_08520"/>
<dbReference type="SUPFAM" id="SSF52540">
    <property type="entry name" value="P-loop containing nucleoside triphosphate hydrolases"/>
    <property type="match status" value="1"/>
</dbReference>
<dbReference type="Proteomes" id="UP000063781">
    <property type="component" value="Chromosome"/>
</dbReference>
<dbReference type="InterPro" id="IPR027417">
    <property type="entry name" value="P-loop_NTPase"/>
</dbReference>
<evidence type="ECO:0008006" key="3">
    <source>
        <dbReference type="Google" id="ProtNLM"/>
    </source>
</evidence>
<dbReference type="STRING" id="1514105.AOC36_08520"/>
<proteinExistence type="predicted"/>
<protein>
    <recommendedName>
        <fullName evidence="3">Polymerase/histidinol phosphatase N-terminal domain-containing protein</fullName>
    </recommendedName>
</protein>
<organism evidence="1 2">
    <name type="scientific">Erysipelothrix larvae</name>
    <dbReference type="NCBI Taxonomy" id="1514105"/>
    <lineage>
        <taxon>Bacteria</taxon>
        <taxon>Bacillati</taxon>
        <taxon>Bacillota</taxon>
        <taxon>Erysipelotrichia</taxon>
        <taxon>Erysipelotrichales</taxon>
        <taxon>Erysipelotrichaceae</taxon>
        <taxon>Erysipelothrix</taxon>
    </lineage>
</organism>
<sequence>MDSFKKCDLHMHSSSCYSRGYDKTSFINKLKNEPLLDVISITDHNVVDVSLYKELKKEIPELYLIGGVELNIAIDEEIVNKHSLYVQNNYFHGIVWFSYADIDIFWVQLKKLLESKNIEVDEADIKTTSKRTEGIYFELSSIQNIFKNIDYYLVFHECKSDRNLSDYLPNTKDGEAYDPNIKYKHNLFYYNNKYAIEGGKKTRVISNYFENQLNTLLARFFFSDAIELKDIGTKFSWINFDGEFESLVLPLSDPESRIFTSYDKSVNPQSNRENYLEEIKITMKNSKDKTSKETILTFSPSLNGIIGSRGSGKSLLGSVLGNKNVDNYNNYVDHSSTLYKVKGKKYQNNSPKSKYLSQNSLLNIYNDGDVKEIDFIKELCSQMEDDISKQTASFIAKSKKMLLKEKNLIDTMDISKIFNLDDISFLEKSVNDEFMIPTLKRDDFEDNKERIRKFSENNVTLISNLMSTLINVKKIEHPKIKYVEMNEFDDIVDDFKATFADMATQLIDYVEETNTKISELSLENIHVREKLIEELISKIEFGNKKSDSEAQDFVTSRSNAINQLNKITSFRTFIQESYDYIENLTEELKNEKSSGEITVNTTDKLIISTSIEDSNSYCDTISTQLKIQNSEKYNEYMVKILLSYNEIDKLRAHFNGNKYKPTSLKSSSQYLNKYFSNVEQSINSVNEFIFKLYFNGKELNNYSPGKKSEILLDIFLDKAILSQEYLYIILDQPEDNMDTKTITDKLINRIRQLKLDIQLFVISHSAAVIINGDSDNLIFASENDNTLSYSSGRIIDASMKKSIVDTLDGGEKNLKMRLTKYDFKLKETVND</sequence>
<reference evidence="1 2" key="1">
    <citation type="submission" date="2015-10" db="EMBL/GenBank/DDBJ databases">
        <title>Erysipelothrix larvae sp. LV19 isolated from the larval gut of the rhinoceros beetle, Trypoxylus dichotomus.</title>
        <authorList>
            <person name="Lim S."/>
            <person name="Kim B.-C."/>
        </authorList>
    </citation>
    <scope>NUCLEOTIDE SEQUENCE [LARGE SCALE GENOMIC DNA]</scope>
    <source>
        <strain evidence="1 2">LV19</strain>
    </source>
</reference>
<dbReference type="OrthoDB" id="9791620at2"/>
<dbReference type="AlphaFoldDB" id="A0A0X8H0X1"/>
<evidence type="ECO:0000313" key="2">
    <source>
        <dbReference type="Proteomes" id="UP000063781"/>
    </source>
</evidence>
<accession>A0A0X8H0X1</accession>
<keyword evidence="2" id="KW-1185">Reference proteome</keyword>
<gene>
    <name evidence="1" type="ORF">AOC36_08520</name>
</gene>
<name>A0A0X8H0X1_9FIRM</name>
<dbReference type="SUPFAM" id="SSF89550">
    <property type="entry name" value="PHP domain-like"/>
    <property type="match status" value="1"/>
</dbReference>
<dbReference type="Gene3D" id="3.20.20.140">
    <property type="entry name" value="Metal-dependent hydrolases"/>
    <property type="match status" value="1"/>
</dbReference>